<keyword evidence="3" id="KW-0677">Repeat</keyword>
<dbReference type="InterPro" id="IPR008979">
    <property type="entry name" value="Galactose-bd-like_sf"/>
</dbReference>
<dbReference type="AlphaFoldDB" id="A5IL09"/>
<keyword evidence="6 9" id="KW-0326">Glycosidase</keyword>
<proteinExistence type="inferred from homology"/>
<dbReference type="RefSeq" id="WP_011943447.1">
    <property type="nucleotide sequence ID" value="NC_009486.1"/>
</dbReference>
<dbReference type="Gene3D" id="2.60.40.1190">
    <property type="match status" value="2"/>
</dbReference>
<evidence type="ECO:0000259" key="10">
    <source>
        <dbReference type="PROSITE" id="PS51760"/>
    </source>
</evidence>
<evidence type="ECO:0000256" key="8">
    <source>
        <dbReference type="PROSITE-ProRule" id="PRU10061"/>
    </source>
</evidence>
<dbReference type="CAZy" id="GH10">
    <property type="family name" value="Glycoside Hydrolase Family 10"/>
</dbReference>
<evidence type="ECO:0000313" key="12">
    <source>
        <dbReference type="Proteomes" id="UP000006558"/>
    </source>
</evidence>
<dbReference type="InterPro" id="IPR003305">
    <property type="entry name" value="CenC_carb-bd"/>
</dbReference>
<comment type="similarity">
    <text evidence="1 9">Belongs to the glycosyl hydrolase 10 (cellulase F) family.</text>
</comment>
<evidence type="ECO:0000256" key="2">
    <source>
        <dbReference type="ARBA" id="ARBA00022729"/>
    </source>
</evidence>
<dbReference type="eggNOG" id="COG3693">
    <property type="taxonomic scope" value="Bacteria"/>
</dbReference>
<keyword evidence="7 9" id="KW-0624">Polysaccharide degradation</keyword>
<dbReference type="CAZy" id="CBM22">
    <property type="family name" value="Carbohydrate-Binding Module Family 22"/>
</dbReference>
<organism evidence="11 12">
    <name type="scientific">Thermotoga petrophila (strain ATCC BAA-488 / DSM 13995 / JCM 10881 / RKU-1)</name>
    <dbReference type="NCBI Taxonomy" id="390874"/>
    <lineage>
        <taxon>Bacteria</taxon>
        <taxon>Thermotogati</taxon>
        <taxon>Thermotogota</taxon>
        <taxon>Thermotogae</taxon>
        <taxon>Thermotogales</taxon>
        <taxon>Thermotogaceae</taxon>
        <taxon>Thermotoga</taxon>
    </lineage>
</organism>
<evidence type="ECO:0000256" key="1">
    <source>
        <dbReference type="ARBA" id="ARBA00007495"/>
    </source>
</evidence>
<gene>
    <name evidence="11" type="ordered locus">Tpet_0863</name>
</gene>
<keyword evidence="5 9" id="KW-0119">Carbohydrate metabolism</keyword>
<dbReference type="EC" id="3.2.1.8" evidence="9"/>
<keyword evidence="11" id="KW-0858">Xylan degradation</keyword>
<feature type="domain" description="GH10" evidence="10">
    <location>
        <begin position="364"/>
        <end position="692"/>
    </location>
</feature>
<reference evidence="12" key="1">
    <citation type="submission" date="2007-05" db="EMBL/GenBank/DDBJ databases">
        <title>Complete sequence of Thermotoga petrophila RKU-1.</title>
        <authorList>
            <consortium name="US DOE Joint Genome Institute"/>
            <person name="Copeland A."/>
            <person name="Lucas S."/>
            <person name="Lapidus A."/>
            <person name="Barry K."/>
            <person name="Glavina del Rio T."/>
            <person name="Dalin E."/>
            <person name="Tice H."/>
            <person name="Pitluck S."/>
            <person name="Sims D."/>
            <person name="Brettin T."/>
            <person name="Bruce D."/>
            <person name="Detter J.C."/>
            <person name="Han C."/>
            <person name="Tapia R."/>
            <person name="Schmutz J."/>
            <person name="Larimer F."/>
            <person name="Land M."/>
            <person name="Hauser L."/>
            <person name="Kyrpides N."/>
            <person name="Mikhailova N."/>
            <person name="Nelson K."/>
            <person name="Gogarten J.P."/>
            <person name="Noll K."/>
            <person name="Richardson P."/>
        </authorList>
    </citation>
    <scope>NUCLEOTIDE SEQUENCE [LARGE SCALE GENOMIC DNA]</scope>
    <source>
        <strain evidence="12">ATCC BAA-488 / DSM 13995 / JCM 10881 / RKU-1</strain>
    </source>
</reference>
<dbReference type="HOGENOM" id="CLU_001408_1_0_0"/>
<evidence type="ECO:0000313" key="11">
    <source>
        <dbReference type="EMBL" id="ABQ46882.1"/>
    </source>
</evidence>
<dbReference type="SUPFAM" id="SSF49785">
    <property type="entry name" value="Galactose-binding domain-like"/>
    <property type="match status" value="2"/>
</dbReference>
<dbReference type="Gene3D" id="2.60.120.260">
    <property type="entry name" value="Galactose-binding domain-like"/>
    <property type="match status" value="2"/>
</dbReference>
<dbReference type="PRINTS" id="PR00134">
    <property type="entry name" value="GLHYDRLASE10"/>
</dbReference>
<evidence type="ECO:0000256" key="7">
    <source>
        <dbReference type="ARBA" id="ARBA00023326"/>
    </source>
</evidence>
<evidence type="ECO:0000256" key="6">
    <source>
        <dbReference type="ARBA" id="ARBA00023295"/>
    </source>
</evidence>
<dbReference type="SUPFAM" id="SSF51445">
    <property type="entry name" value="(Trans)glycosidases"/>
    <property type="match status" value="1"/>
</dbReference>
<dbReference type="SMART" id="SM00633">
    <property type="entry name" value="Glyco_10"/>
    <property type="match status" value="1"/>
</dbReference>
<dbReference type="Gene3D" id="3.20.20.80">
    <property type="entry name" value="Glycosidases"/>
    <property type="match status" value="1"/>
</dbReference>
<sequence length="1059" mass="119654">MRVRKRRGLLDVSTAVLVGILAGFLGVVLAASGVLSFGKETSSKGDSSLETVLALSFEETTEGVVPFGKGVVLTASKDVAADGAYSLKVENRTSPWDGVEIDLTGKVKSGADYLLSFQVYQSSGAPQLFNVVARTEDEKGERYDVILDKVVVSDHWKEILVPFSPTFEGTPAKYSLIIVASKNTNFNFYLDKVQVLVPKESGPKAIYETSFESGVGDWQPRGDVNIEVSSEVAHSGKSSLFISNRQKGWQGAQINLKGILKTGKTYAFEAWVYQNSGQDQTIIMTMQRKYSSDANTQYEWIKSATVPSGQWVQLSGTYTIPAGVTVEDLTLYFESQNPTLEFYVDDVKIVDTTSAEIKIEMEPEKEIPALKEVLKDYFRVGVALPSKVFLNPKDIELITKHFNSITAENEMKPESLLAGIENGKLKFRFETADKYVQFVEENGMVIRGHTLVWHSQTPDWFFKDENGNLLSKEAMTERLKEYIYTVVGHFKGKVYAWDVVNEAVDPNQPDGLRRSTWYQIMGPDYIELAFKFAREADPDAKLFYNDYNTFEPRKRDIIYNLVKDLKEKGLIDGIGMQCHISLATDIKQIEEAIKKFSTIPGIEIHITELDMSVYRDSSSNYPEAPRTALIEQAHKMMQLFEIFKKYSNVITNVTFWGLKDDYSWRATRRNDWPLIFDKDHQAKLAYWAIVAPEVLPPLPKESRISEGEAVVVGMMDDSYLMSKPIEILDEEGNVKATIRAVWKDSTIYIYGEVQDKTKKPAEDGVAIFINPNNERTPYLQPDDTYVVLWTNWKTEVNREDVQVKKFVGPGFRRYSFEMSITIPGVEFKKDSYIGFDVAVIDDGKWYSWSDTTNSQKTNTMNYGTLKLEGIMVATAKYGTPVIDGEIDEIWNTTEEIETKAVAMGSLDKNATAKVRVLWDENYLYVLAIVKDPVLNKDNSNPWEQDSVEIFVDENNHKTGYYEDDDAQFRVNYMNEQTFGTGGSPARFKTAVKLIEGGYIVEAAIKWKTIKPTPNTVIGFNIQVNDANEKGQRVGIISWSDPTNNSWQDPSKFGNLRLIK</sequence>
<dbReference type="GO" id="GO:0045493">
    <property type="term" value="P:xylan catabolic process"/>
    <property type="evidence" value="ECO:0007669"/>
    <property type="project" value="UniProtKB-KW"/>
</dbReference>
<dbReference type="PANTHER" id="PTHR31490:SF90">
    <property type="entry name" value="ENDO-1,4-BETA-XYLANASE A"/>
    <property type="match status" value="1"/>
</dbReference>
<dbReference type="InterPro" id="IPR001000">
    <property type="entry name" value="GH10_dom"/>
</dbReference>
<reference evidence="11 12" key="2">
    <citation type="journal article" date="2009" name="Proc. Natl. Acad. Sci. U.S.A.">
        <title>On the chimeric nature, thermophilic origin, and phylogenetic placement of the Thermotogales.</title>
        <authorList>
            <person name="Zhaxybayeva O."/>
            <person name="Swithers K.S."/>
            <person name="Lapierre P."/>
            <person name="Fournier G.P."/>
            <person name="Bickhart D.M."/>
            <person name="DeBoy R.T."/>
            <person name="Nelson K.E."/>
            <person name="Nesbo C.L."/>
            <person name="Doolittle W.F."/>
            <person name="Gogarten J.P."/>
            <person name="Noll K.M."/>
        </authorList>
    </citation>
    <scope>NUCLEOTIDE SEQUENCE [LARGE SCALE GENOMIC DNA]</scope>
    <source>
        <strain evidence="12">ATCC BAA-488 / DSM 13995 / JCM 10881 / RKU-1</strain>
    </source>
</reference>
<dbReference type="InterPro" id="IPR010502">
    <property type="entry name" value="Carb-bd_dom_fam9"/>
</dbReference>
<feature type="active site" description="Nucleophile" evidence="8">
    <location>
        <position position="608"/>
    </location>
</feature>
<dbReference type="CDD" id="cd00241">
    <property type="entry name" value="DOMON_like"/>
    <property type="match status" value="1"/>
</dbReference>
<dbReference type="PROSITE" id="PS51760">
    <property type="entry name" value="GH10_2"/>
    <property type="match status" value="1"/>
</dbReference>
<dbReference type="InterPro" id="IPR044846">
    <property type="entry name" value="GH10"/>
</dbReference>
<dbReference type="GO" id="GO:0030246">
    <property type="term" value="F:carbohydrate binding"/>
    <property type="evidence" value="ECO:0007669"/>
    <property type="project" value="InterPro"/>
</dbReference>
<evidence type="ECO:0000256" key="5">
    <source>
        <dbReference type="ARBA" id="ARBA00023277"/>
    </source>
</evidence>
<dbReference type="Pfam" id="PF00331">
    <property type="entry name" value="Glyco_hydro_10"/>
    <property type="match status" value="1"/>
</dbReference>
<evidence type="ECO:0000256" key="9">
    <source>
        <dbReference type="RuleBase" id="RU361174"/>
    </source>
</evidence>
<dbReference type="PANTHER" id="PTHR31490">
    <property type="entry name" value="GLYCOSYL HYDROLASE"/>
    <property type="match status" value="1"/>
</dbReference>
<keyword evidence="4 9" id="KW-0378">Hydrolase</keyword>
<dbReference type="InterPro" id="IPR017853">
    <property type="entry name" value="GH"/>
</dbReference>
<evidence type="ECO:0000256" key="3">
    <source>
        <dbReference type="ARBA" id="ARBA00022737"/>
    </source>
</evidence>
<dbReference type="Pfam" id="PF06452">
    <property type="entry name" value="CBM9_1"/>
    <property type="match status" value="2"/>
</dbReference>
<dbReference type="KEGG" id="tpt:Tpet_0863"/>
<name>A5IL09_THEP1</name>
<accession>A5IL09</accession>
<dbReference type="Proteomes" id="UP000006558">
    <property type="component" value="Chromosome"/>
</dbReference>
<dbReference type="PROSITE" id="PS00591">
    <property type="entry name" value="GH10_1"/>
    <property type="match status" value="1"/>
</dbReference>
<dbReference type="CAZy" id="CBM9">
    <property type="family name" value="Carbohydrate-Binding Module Family 9"/>
</dbReference>
<dbReference type="SUPFAM" id="SSF49344">
    <property type="entry name" value="CBD9-like"/>
    <property type="match status" value="2"/>
</dbReference>
<dbReference type="GO" id="GO:0031176">
    <property type="term" value="F:endo-1,4-beta-xylanase activity"/>
    <property type="evidence" value="ECO:0007669"/>
    <property type="project" value="UniProtKB-EC"/>
</dbReference>
<dbReference type="Pfam" id="PF02018">
    <property type="entry name" value="CBM_4_9"/>
    <property type="match status" value="2"/>
</dbReference>
<dbReference type="EMBL" id="CP000702">
    <property type="protein sequence ID" value="ABQ46882.1"/>
    <property type="molecule type" value="Genomic_DNA"/>
</dbReference>
<dbReference type="CDD" id="cd00005">
    <property type="entry name" value="CBM9_like_1"/>
    <property type="match status" value="1"/>
</dbReference>
<dbReference type="InterPro" id="IPR031158">
    <property type="entry name" value="GH10_AS"/>
</dbReference>
<dbReference type="STRING" id="390874.Tpet_0863"/>
<protein>
    <recommendedName>
        <fullName evidence="9">Beta-xylanase</fullName>
        <ecNumber evidence="9">3.2.1.8</ecNumber>
    </recommendedName>
</protein>
<comment type="catalytic activity">
    <reaction evidence="9">
        <text>Endohydrolysis of (1-&gt;4)-beta-D-xylosidic linkages in xylans.</text>
        <dbReference type="EC" id="3.2.1.8"/>
    </reaction>
</comment>
<evidence type="ECO:0000256" key="4">
    <source>
        <dbReference type="ARBA" id="ARBA00022801"/>
    </source>
</evidence>
<keyword evidence="2" id="KW-0732">Signal</keyword>